<name>A0A4R6JUY8_9ACTN</name>
<evidence type="ECO:0000313" key="5">
    <source>
        <dbReference type="Proteomes" id="UP000294901"/>
    </source>
</evidence>
<protein>
    <submittedName>
        <fullName evidence="4">DDE family transposase</fullName>
    </submittedName>
</protein>
<keyword evidence="2" id="KW-0472">Membrane</keyword>
<evidence type="ECO:0000313" key="4">
    <source>
        <dbReference type="EMBL" id="TDO39652.1"/>
    </source>
</evidence>
<feature type="domain" description="H repeat-associated protein N-terminal" evidence="3">
    <location>
        <begin position="50"/>
        <end position="135"/>
    </location>
</feature>
<dbReference type="AlphaFoldDB" id="A0A4R6JUY8"/>
<dbReference type="InterPro" id="IPR051698">
    <property type="entry name" value="Transposase_11-like"/>
</dbReference>
<dbReference type="PANTHER" id="PTHR30298:SF0">
    <property type="entry name" value="PROTEIN YBFL-RELATED"/>
    <property type="match status" value="1"/>
</dbReference>
<feature type="compositionally biased region" description="Basic residues" evidence="1">
    <location>
        <begin position="313"/>
        <end position="325"/>
    </location>
</feature>
<dbReference type="PANTHER" id="PTHR30298">
    <property type="entry name" value="H REPEAT-ASSOCIATED PREDICTED TRANSPOSASE"/>
    <property type="match status" value="1"/>
</dbReference>
<dbReference type="EMBL" id="SNWR01000001">
    <property type="protein sequence ID" value="TDO39652.1"/>
    <property type="molecule type" value="Genomic_DNA"/>
</dbReference>
<evidence type="ECO:0000256" key="2">
    <source>
        <dbReference type="SAM" id="Phobius"/>
    </source>
</evidence>
<feature type="transmembrane region" description="Helical" evidence="2">
    <location>
        <begin position="67"/>
        <end position="88"/>
    </location>
</feature>
<evidence type="ECO:0000256" key="1">
    <source>
        <dbReference type="SAM" id="MobiDB-lite"/>
    </source>
</evidence>
<keyword evidence="2" id="KW-1133">Transmembrane helix</keyword>
<dbReference type="OrthoDB" id="3867913at2"/>
<reference evidence="4 5" key="1">
    <citation type="submission" date="2019-03" db="EMBL/GenBank/DDBJ databases">
        <title>Sequencing the genomes of 1000 actinobacteria strains.</title>
        <authorList>
            <person name="Klenk H.-P."/>
        </authorList>
    </citation>
    <scope>NUCLEOTIDE SEQUENCE [LARGE SCALE GENOMIC DNA]</scope>
    <source>
        <strain evidence="4 5">DSM 43805</strain>
    </source>
</reference>
<dbReference type="RefSeq" id="WP_133873945.1">
    <property type="nucleotide sequence ID" value="NZ_SNWR01000001.1"/>
</dbReference>
<dbReference type="SUPFAM" id="SSF46785">
    <property type="entry name" value="Winged helix' DNA-binding domain"/>
    <property type="match status" value="1"/>
</dbReference>
<sequence length="325" mass="35783">MVFAKTTVIENWTHPLMTSSLAEIMLPQRPPGMPCPTVVTGGDRRSLFVALEAVSDPRDLRGRRYPLVAILAAAVCAVIAGACTFAAVSDWVRFQDRAVWARLGFEARVPAATTVWRLLIRIDAEALSQVLARWLQSRTAPVPAGGHWWRRVIAVDGKVARAVFGMVASARKMADLYGVASMTAQRALRELQNRRITYSAAGKGTFVHPDAFDLLRGGVMQEPIADPGLRGRVAAYLTEQQAITRRFHAARTPDDRNAALNDLVQQADTHGQLIDDVIKYHADHGNYATPPAHMLRDDVPDTAEDEPTSKPPTAKRTRRPRKPTT</sequence>
<proteinExistence type="predicted"/>
<dbReference type="Pfam" id="PF13808">
    <property type="entry name" value="DDE_Tnp_1_assoc"/>
    <property type="match status" value="1"/>
</dbReference>
<keyword evidence="5" id="KW-1185">Reference proteome</keyword>
<evidence type="ECO:0000259" key="3">
    <source>
        <dbReference type="Pfam" id="PF13808"/>
    </source>
</evidence>
<dbReference type="InterPro" id="IPR032806">
    <property type="entry name" value="YbfD_N"/>
</dbReference>
<dbReference type="Gene3D" id="1.10.10.10">
    <property type="entry name" value="Winged helix-like DNA-binding domain superfamily/Winged helix DNA-binding domain"/>
    <property type="match status" value="1"/>
</dbReference>
<gene>
    <name evidence="4" type="ORF">C8E87_3347</name>
</gene>
<organism evidence="4 5">
    <name type="scientific">Paractinoplanes brasiliensis</name>
    <dbReference type="NCBI Taxonomy" id="52695"/>
    <lineage>
        <taxon>Bacteria</taxon>
        <taxon>Bacillati</taxon>
        <taxon>Actinomycetota</taxon>
        <taxon>Actinomycetes</taxon>
        <taxon>Micromonosporales</taxon>
        <taxon>Micromonosporaceae</taxon>
        <taxon>Paractinoplanes</taxon>
    </lineage>
</organism>
<dbReference type="InterPro" id="IPR036388">
    <property type="entry name" value="WH-like_DNA-bd_sf"/>
</dbReference>
<accession>A0A4R6JUY8</accession>
<comment type="caution">
    <text evidence="4">The sequence shown here is derived from an EMBL/GenBank/DDBJ whole genome shotgun (WGS) entry which is preliminary data.</text>
</comment>
<dbReference type="InterPro" id="IPR036390">
    <property type="entry name" value="WH_DNA-bd_sf"/>
</dbReference>
<keyword evidence="2" id="KW-0812">Transmembrane</keyword>
<feature type="region of interest" description="Disordered" evidence="1">
    <location>
        <begin position="285"/>
        <end position="325"/>
    </location>
</feature>
<dbReference type="Proteomes" id="UP000294901">
    <property type="component" value="Unassembled WGS sequence"/>
</dbReference>